<evidence type="ECO:0000259" key="7">
    <source>
        <dbReference type="Pfam" id="PF03168"/>
    </source>
</evidence>
<feature type="compositionally biased region" description="Polar residues" evidence="5">
    <location>
        <begin position="12"/>
        <end position="25"/>
    </location>
</feature>
<dbReference type="RefSeq" id="XP_022932868.1">
    <property type="nucleotide sequence ID" value="XM_023077100.1"/>
</dbReference>
<evidence type="ECO:0000256" key="6">
    <source>
        <dbReference type="SAM" id="Phobius"/>
    </source>
</evidence>
<organism evidence="8 9">
    <name type="scientific">Cucurbita moschata</name>
    <name type="common">Winter crookneck squash</name>
    <name type="synonym">Cucurbita pepo var. moschata</name>
    <dbReference type="NCBI Taxonomy" id="3662"/>
    <lineage>
        <taxon>Eukaryota</taxon>
        <taxon>Viridiplantae</taxon>
        <taxon>Streptophyta</taxon>
        <taxon>Embryophyta</taxon>
        <taxon>Tracheophyta</taxon>
        <taxon>Spermatophyta</taxon>
        <taxon>Magnoliopsida</taxon>
        <taxon>eudicotyledons</taxon>
        <taxon>Gunneridae</taxon>
        <taxon>Pentapetalae</taxon>
        <taxon>rosids</taxon>
        <taxon>fabids</taxon>
        <taxon>Cucurbitales</taxon>
        <taxon>Cucurbitaceae</taxon>
        <taxon>Cucurbiteae</taxon>
        <taxon>Cucurbita</taxon>
    </lineage>
</organism>
<dbReference type="GO" id="GO:0098542">
    <property type="term" value="P:defense response to other organism"/>
    <property type="evidence" value="ECO:0007669"/>
    <property type="project" value="InterPro"/>
</dbReference>
<dbReference type="KEGG" id="cmos:111439401"/>
<dbReference type="GeneID" id="111439401"/>
<proteinExistence type="predicted"/>
<dbReference type="Pfam" id="PF03168">
    <property type="entry name" value="LEA_2"/>
    <property type="match status" value="1"/>
</dbReference>
<keyword evidence="3 6" id="KW-1133">Transmembrane helix</keyword>
<evidence type="ECO:0000313" key="8">
    <source>
        <dbReference type="Proteomes" id="UP000504609"/>
    </source>
</evidence>
<dbReference type="AlphaFoldDB" id="A0A6J1F2Z0"/>
<name>A0A6J1F2Z0_CUCMO</name>
<evidence type="ECO:0000256" key="5">
    <source>
        <dbReference type="SAM" id="MobiDB-lite"/>
    </source>
</evidence>
<feature type="transmembrane region" description="Helical" evidence="6">
    <location>
        <begin position="77"/>
        <end position="106"/>
    </location>
</feature>
<reference evidence="9" key="1">
    <citation type="submission" date="2025-08" db="UniProtKB">
        <authorList>
            <consortium name="RefSeq"/>
        </authorList>
    </citation>
    <scope>IDENTIFICATION</scope>
    <source>
        <tissue evidence="9">Young leaves</tissue>
    </source>
</reference>
<feature type="region of interest" description="Disordered" evidence="5">
    <location>
        <begin position="1"/>
        <end position="38"/>
    </location>
</feature>
<dbReference type="PANTHER" id="PTHR31234:SF2">
    <property type="entry name" value="OS05G0199100 PROTEIN"/>
    <property type="match status" value="1"/>
</dbReference>
<keyword evidence="8" id="KW-1185">Reference proteome</keyword>
<feature type="domain" description="Late embryogenesis abundant protein LEA-2 subgroup" evidence="7">
    <location>
        <begin position="141"/>
        <end position="243"/>
    </location>
</feature>
<dbReference type="InterPro" id="IPR004864">
    <property type="entry name" value="LEA_2"/>
</dbReference>
<accession>A0A6J1F2Z0</accession>
<dbReference type="InterPro" id="IPR044839">
    <property type="entry name" value="NDR1-like"/>
</dbReference>
<evidence type="ECO:0000256" key="3">
    <source>
        <dbReference type="ARBA" id="ARBA00022989"/>
    </source>
</evidence>
<protein>
    <submittedName>
        <fullName evidence="9">NDR1/HIN1-like protein 13</fullName>
    </submittedName>
</protein>
<comment type="subcellular location">
    <subcellularLocation>
        <location evidence="1">Membrane</location>
        <topology evidence="1">Single-pass membrane protein</topology>
    </subcellularLocation>
</comment>
<evidence type="ECO:0000256" key="4">
    <source>
        <dbReference type="ARBA" id="ARBA00023136"/>
    </source>
</evidence>
<sequence>MADRVHPADSPRPSTSSVASDSKPPSLSAAAEKPSPAPGTYVIQIPKDQVYRVPPPENAYHFDRYTRRKHRRSRSRCCCCLCWLLALFVILVVLLGIAAAVFYFVVRPKSPNYSIDSIAIRGLNLTASSTSAISPNFDVAVRADNPNKKIGIYYLTGSSVRIYFSDEKLSDGVLPDFFQPEKNITVFRSSVRGSGVNLSNKATNAMIDSQNRHAVPFKVEIRAPIKLKIGSVKSWKIRVKVFCDVTVDQLSAAAKIVSKNCDYSVKLW</sequence>
<evidence type="ECO:0000256" key="2">
    <source>
        <dbReference type="ARBA" id="ARBA00022692"/>
    </source>
</evidence>
<dbReference type="PANTHER" id="PTHR31234">
    <property type="entry name" value="LATE EMBRYOGENESIS ABUNDANT (LEA) HYDROXYPROLINE-RICH GLYCOPROTEIN FAMILY"/>
    <property type="match status" value="1"/>
</dbReference>
<evidence type="ECO:0000256" key="1">
    <source>
        <dbReference type="ARBA" id="ARBA00004167"/>
    </source>
</evidence>
<dbReference type="Proteomes" id="UP000504609">
    <property type="component" value="Unplaced"/>
</dbReference>
<gene>
    <name evidence="9" type="primary">LOC111439401</name>
</gene>
<keyword evidence="4 6" id="KW-0472">Membrane</keyword>
<dbReference type="GO" id="GO:0005886">
    <property type="term" value="C:plasma membrane"/>
    <property type="evidence" value="ECO:0007669"/>
    <property type="project" value="TreeGrafter"/>
</dbReference>
<keyword evidence="2 6" id="KW-0812">Transmembrane</keyword>
<evidence type="ECO:0000313" key="9">
    <source>
        <dbReference type="RefSeq" id="XP_022932868.1"/>
    </source>
</evidence>